<dbReference type="GO" id="GO:0016020">
    <property type="term" value="C:membrane"/>
    <property type="evidence" value="ECO:0007669"/>
    <property type="project" value="UniProtKB-SubCell"/>
</dbReference>
<dbReference type="Proteomes" id="UP000688137">
    <property type="component" value="Unassembled WGS sequence"/>
</dbReference>
<organism evidence="9 10">
    <name type="scientific">Paramecium primaurelia</name>
    <dbReference type="NCBI Taxonomy" id="5886"/>
    <lineage>
        <taxon>Eukaryota</taxon>
        <taxon>Sar</taxon>
        <taxon>Alveolata</taxon>
        <taxon>Ciliophora</taxon>
        <taxon>Intramacronucleata</taxon>
        <taxon>Oligohymenophorea</taxon>
        <taxon>Peniculida</taxon>
        <taxon>Parameciidae</taxon>
        <taxon>Paramecium</taxon>
    </lineage>
</organism>
<name>A0A8S1PJE6_PARPR</name>
<keyword evidence="5 7" id="KW-0472">Membrane</keyword>
<keyword evidence="2 7" id="KW-0808">Transferase</keyword>
<comment type="catalytic activity">
    <reaction evidence="7">
        <text>L-cysteinyl-[protein] + hexadecanoyl-CoA = S-hexadecanoyl-L-cysteinyl-[protein] + CoA</text>
        <dbReference type="Rhea" id="RHEA:36683"/>
        <dbReference type="Rhea" id="RHEA-COMP:10131"/>
        <dbReference type="Rhea" id="RHEA-COMP:11032"/>
        <dbReference type="ChEBI" id="CHEBI:29950"/>
        <dbReference type="ChEBI" id="CHEBI:57287"/>
        <dbReference type="ChEBI" id="CHEBI:57379"/>
        <dbReference type="ChEBI" id="CHEBI:74151"/>
        <dbReference type="EC" id="2.3.1.225"/>
    </reaction>
</comment>
<comment type="domain">
    <text evidence="7">The DHHC domain is required for palmitoyltransferase activity.</text>
</comment>
<comment type="subcellular location">
    <subcellularLocation>
        <location evidence="1">Membrane</location>
        <topology evidence="1">Multi-pass membrane protein</topology>
    </subcellularLocation>
</comment>
<dbReference type="AlphaFoldDB" id="A0A8S1PJE6"/>
<dbReference type="GO" id="GO:0019706">
    <property type="term" value="F:protein-cysteine S-palmitoyltransferase activity"/>
    <property type="evidence" value="ECO:0007669"/>
    <property type="project" value="UniProtKB-EC"/>
</dbReference>
<dbReference type="Pfam" id="PF01529">
    <property type="entry name" value="DHHC"/>
    <property type="match status" value="1"/>
</dbReference>
<feature type="domain" description="Palmitoyltransferase DHHC" evidence="8">
    <location>
        <begin position="147"/>
        <end position="267"/>
    </location>
</feature>
<dbReference type="PANTHER" id="PTHR12246">
    <property type="entry name" value="PALMITOYLTRANSFERASE ZDHHC16"/>
    <property type="match status" value="1"/>
</dbReference>
<gene>
    <name evidence="9" type="ORF">PPRIM_AZ9-3.1.T1190204</name>
</gene>
<feature type="transmembrane region" description="Helical" evidence="7">
    <location>
        <begin position="234"/>
        <end position="256"/>
    </location>
</feature>
<evidence type="ECO:0000313" key="9">
    <source>
        <dbReference type="EMBL" id="CAD8103009.1"/>
    </source>
</evidence>
<evidence type="ECO:0000256" key="1">
    <source>
        <dbReference type="ARBA" id="ARBA00004141"/>
    </source>
</evidence>
<reference evidence="9" key="1">
    <citation type="submission" date="2021-01" db="EMBL/GenBank/DDBJ databases">
        <authorList>
            <consortium name="Genoscope - CEA"/>
            <person name="William W."/>
        </authorList>
    </citation>
    <scope>NUCLEOTIDE SEQUENCE</scope>
</reference>
<feature type="transmembrane region" description="Helical" evidence="7">
    <location>
        <begin position="192"/>
        <end position="214"/>
    </location>
</feature>
<dbReference type="OMA" id="QSTLGFC"/>
<dbReference type="EC" id="2.3.1.225" evidence="7"/>
<dbReference type="InterPro" id="IPR039859">
    <property type="entry name" value="PFA4/ZDH16/20/ERF2-like"/>
</dbReference>
<sequence>MQQLQEDYQSNQNKINKKYSLNRILSCFSKLLIFFCYLLITTILYSFIFDTAMQYHLVYSNTILTIAILLLGLLFGFNVILNYTFVIQVSPGTTNDYFIPIQNDTENIENQIENDANPHLKYLRFNYAPKLEVNTSNPSAILDQSTLGFCNQCQLPKPKRTHHCSICNKCVLKMDHHCPWINNCVGHQNHRYFVLFLTYIFLGTSFITLLNLNIIISTDFEEFKNQRSSLFSTIWIIELALSWSMACFGGWNWFLVLRGFTAIEFMDRNRKTTYEKEEIIENLKQVFGDFKYIFQIFLPSFRQLPSNGIIWNYSEKKIEKINIAVD</sequence>
<protein>
    <recommendedName>
        <fullName evidence="7">Palmitoyltransferase</fullName>
        <ecNumber evidence="7">2.3.1.225</ecNumber>
    </recommendedName>
</protein>
<comment type="similarity">
    <text evidence="7">Belongs to the DHHC palmitoyltransferase family.</text>
</comment>
<proteinExistence type="inferred from homology"/>
<keyword evidence="4 7" id="KW-1133">Transmembrane helix</keyword>
<dbReference type="EMBL" id="CAJJDM010000122">
    <property type="protein sequence ID" value="CAD8103009.1"/>
    <property type="molecule type" value="Genomic_DNA"/>
</dbReference>
<comment type="caution">
    <text evidence="9">The sequence shown here is derived from an EMBL/GenBank/DDBJ whole genome shotgun (WGS) entry which is preliminary data.</text>
</comment>
<keyword evidence="10" id="KW-1185">Reference proteome</keyword>
<dbReference type="PROSITE" id="PS50216">
    <property type="entry name" value="DHHC"/>
    <property type="match status" value="1"/>
</dbReference>
<evidence type="ECO:0000256" key="6">
    <source>
        <dbReference type="ARBA" id="ARBA00023315"/>
    </source>
</evidence>
<evidence type="ECO:0000256" key="7">
    <source>
        <dbReference type="RuleBase" id="RU079119"/>
    </source>
</evidence>
<evidence type="ECO:0000259" key="8">
    <source>
        <dbReference type="Pfam" id="PF01529"/>
    </source>
</evidence>
<feature type="transmembrane region" description="Helical" evidence="7">
    <location>
        <begin position="57"/>
        <end position="81"/>
    </location>
</feature>
<evidence type="ECO:0000256" key="4">
    <source>
        <dbReference type="ARBA" id="ARBA00022989"/>
    </source>
</evidence>
<evidence type="ECO:0000256" key="3">
    <source>
        <dbReference type="ARBA" id="ARBA00022692"/>
    </source>
</evidence>
<keyword evidence="6 7" id="KW-0012">Acyltransferase</keyword>
<evidence type="ECO:0000256" key="2">
    <source>
        <dbReference type="ARBA" id="ARBA00022679"/>
    </source>
</evidence>
<dbReference type="InterPro" id="IPR001594">
    <property type="entry name" value="Palmitoyltrfase_DHHC"/>
</dbReference>
<feature type="transmembrane region" description="Helical" evidence="7">
    <location>
        <begin position="21"/>
        <end position="45"/>
    </location>
</feature>
<evidence type="ECO:0000256" key="5">
    <source>
        <dbReference type="ARBA" id="ARBA00023136"/>
    </source>
</evidence>
<keyword evidence="3 7" id="KW-0812">Transmembrane</keyword>
<accession>A0A8S1PJE6</accession>
<evidence type="ECO:0000313" key="10">
    <source>
        <dbReference type="Proteomes" id="UP000688137"/>
    </source>
</evidence>